<dbReference type="CDD" id="cd02980">
    <property type="entry name" value="TRX_Fd_family"/>
    <property type="match status" value="1"/>
</dbReference>
<organism evidence="1 2">
    <name type="scientific">Pseudonocardia ailaonensis</name>
    <dbReference type="NCBI Taxonomy" id="367279"/>
    <lineage>
        <taxon>Bacteria</taxon>
        <taxon>Bacillati</taxon>
        <taxon>Actinomycetota</taxon>
        <taxon>Actinomycetes</taxon>
        <taxon>Pseudonocardiales</taxon>
        <taxon>Pseudonocardiaceae</taxon>
        <taxon>Pseudonocardia</taxon>
    </lineage>
</organism>
<keyword evidence="2" id="KW-1185">Reference proteome</keyword>
<evidence type="ECO:0000313" key="1">
    <source>
        <dbReference type="EMBL" id="GAA1850063.1"/>
    </source>
</evidence>
<dbReference type="InterPro" id="IPR036249">
    <property type="entry name" value="Thioredoxin-like_sf"/>
</dbReference>
<protein>
    <recommendedName>
        <fullName evidence="3">NADH:ubiquinone oxidoreductase</fullName>
    </recommendedName>
</protein>
<reference evidence="1 2" key="1">
    <citation type="journal article" date="2019" name="Int. J. Syst. Evol. Microbiol.">
        <title>The Global Catalogue of Microorganisms (GCM) 10K type strain sequencing project: providing services to taxonomists for standard genome sequencing and annotation.</title>
        <authorList>
            <consortium name="The Broad Institute Genomics Platform"/>
            <consortium name="The Broad Institute Genome Sequencing Center for Infectious Disease"/>
            <person name="Wu L."/>
            <person name="Ma J."/>
        </authorList>
    </citation>
    <scope>NUCLEOTIDE SEQUENCE [LARGE SCALE GENOMIC DNA]</scope>
    <source>
        <strain evidence="1 2">JCM 16009</strain>
    </source>
</reference>
<dbReference type="EMBL" id="BAAAQK010000009">
    <property type="protein sequence ID" value="GAA1850063.1"/>
    <property type="molecule type" value="Genomic_DNA"/>
</dbReference>
<accession>A0ABN2N4I9</accession>
<dbReference type="Gene3D" id="3.40.30.10">
    <property type="entry name" value="Glutaredoxin"/>
    <property type="match status" value="1"/>
</dbReference>
<sequence length="230" mass="23797">MRHLVLVARPTPSGVDERSLAALAGRVAERAGRPVRVAYLDQADPSVAAVLDEIAARATGIGGAHDVEGADEVVLVPLALPVDPYLRTWTARAAAHWRESRGATLRVLLSPPPATAPGMAALLADLALGDAAPVTTSPGAFRSPAWSVRDDPARHLLVCRGPRCTVYGAGDTHRALAAAARGRDVLVTPIGCLGPCNLGPLVIDNPAGDWHEAVDAERARALVGDPDAPA</sequence>
<dbReference type="RefSeq" id="WP_344417346.1">
    <property type="nucleotide sequence ID" value="NZ_BAAAQK010000009.1"/>
</dbReference>
<dbReference type="Proteomes" id="UP001500449">
    <property type="component" value="Unassembled WGS sequence"/>
</dbReference>
<proteinExistence type="predicted"/>
<gene>
    <name evidence="1" type="ORF">GCM10009836_32280</name>
</gene>
<dbReference type="SUPFAM" id="SSF52833">
    <property type="entry name" value="Thioredoxin-like"/>
    <property type="match status" value="1"/>
</dbReference>
<comment type="caution">
    <text evidence="1">The sequence shown here is derived from an EMBL/GenBank/DDBJ whole genome shotgun (WGS) entry which is preliminary data.</text>
</comment>
<dbReference type="Gene3D" id="3.40.50.1400">
    <property type="match status" value="1"/>
</dbReference>
<evidence type="ECO:0008006" key="3">
    <source>
        <dbReference type="Google" id="ProtNLM"/>
    </source>
</evidence>
<evidence type="ECO:0000313" key="2">
    <source>
        <dbReference type="Proteomes" id="UP001500449"/>
    </source>
</evidence>
<name>A0ABN2N4I9_9PSEU</name>